<reference evidence="1 2" key="2">
    <citation type="journal article" date="2021" name="Genomics">
        <title>High-quality reference genome for Clonorchis sinensis.</title>
        <authorList>
            <person name="Young N.D."/>
            <person name="Stroehlein A.J."/>
            <person name="Kinkar L."/>
            <person name="Wang T."/>
            <person name="Sohn W.M."/>
            <person name="Chang B.C.H."/>
            <person name="Kaur P."/>
            <person name="Weisz D."/>
            <person name="Dudchenko O."/>
            <person name="Aiden E.L."/>
            <person name="Korhonen P.K."/>
            <person name="Gasser R.B."/>
        </authorList>
    </citation>
    <scope>NUCLEOTIDE SEQUENCE [LARGE SCALE GENOMIC DNA]</scope>
    <source>
        <strain evidence="1">Cs-k2</strain>
    </source>
</reference>
<accession>A0A3R7GTZ9</accession>
<reference evidence="1 2" key="1">
    <citation type="journal article" date="2018" name="Biotechnol. Adv.">
        <title>Improved genomic resources and new bioinformatic workflow for the carcinogenic parasite Clonorchis sinensis: Biotechnological implications.</title>
        <authorList>
            <person name="Wang D."/>
            <person name="Korhonen P.K."/>
            <person name="Gasser R.B."/>
            <person name="Young N.D."/>
        </authorList>
    </citation>
    <scope>NUCLEOTIDE SEQUENCE [LARGE SCALE GENOMIC DNA]</scope>
    <source>
        <strain evidence="1">Cs-k2</strain>
    </source>
</reference>
<dbReference type="AlphaFoldDB" id="A0A3R7GTZ9"/>
<protein>
    <submittedName>
        <fullName evidence="1">Uncharacterized protein</fullName>
    </submittedName>
</protein>
<dbReference type="InParanoid" id="A0A3R7GTZ9"/>
<keyword evidence="2" id="KW-1185">Reference proteome</keyword>
<organism evidence="1 2">
    <name type="scientific">Clonorchis sinensis</name>
    <name type="common">Chinese liver fluke</name>
    <dbReference type="NCBI Taxonomy" id="79923"/>
    <lineage>
        <taxon>Eukaryota</taxon>
        <taxon>Metazoa</taxon>
        <taxon>Spiralia</taxon>
        <taxon>Lophotrochozoa</taxon>
        <taxon>Platyhelminthes</taxon>
        <taxon>Trematoda</taxon>
        <taxon>Digenea</taxon>
        <taxon>Opisthorchiida</taxon>
        <taxon>Opisthorchiata</taxon>
        <taxon>Opisthorchiidae</taxon>
        <taxon>Clonorchis</taxon>
    </lineage>
</organism>
<dbReference type="Proteomes" id="UP000286415">
    <property type="component" value="Unassembled WGS sequence"/>
</dbReference>
<name>A0A3R7GTZ9_CLOSI</name>
<sequence length="73" mass="8306">MHKPPGRQNKVGAGFLYGTINVRHQFTNYTNLDSRYSSKTNGPLGLQKYEPKEQTGSHVHKVGHKWLDDLKAK</sequence>
<evidence type="ECO:0000313" key="1">
    <source>
        <dbReference type="EMBL" id="KAG5443901.1"/>
    </source>
</evidence>
<evidence type="ECO:0000313" key="2">
    <source>
        <dbReference type="Proteomes" id="UP000286415"/>
    </source>
</evidence>
<dbReference type="EMBL" id="NIRI02000056">
    <property type="protein sequence ID" value="KAG5443901.1"/>
    <property type="molecule type" value="Genomic_DNA"/>
</dbReference>
<gene>
    <name evidence="1" type="ORF">CSKR_100849</name>
</gene>
<comment type="caution">
    <text evidence="1">The sequence shown here is derived from an EMBL/GenBank/DDBJ whole genome shotgun (WGS) entry which is preliminary data.</text>
</comment>
<proteinExistence type="predicted"/>